<dbReference type="Gene3D" id="3.30.160.60">
    <property type="entry name" value="Classic Zinc Finger"/>
    <property type="match status" value="9"/>
</dbReference>
<feature type="domain" description="C2H2-type" evidence="7">
    <location>
        <begin position="365"/>
        <end position="388"/>
    </location>
</feature>
<dbReference type="SUPFAM" id="SSF57667">
    <property type="entry name" value="beta-beta-alpha zinc fingers"/>
    <property type="match status" value="7"/>
</dbReference>
<feature type="domain" description="C2H2-type" evidence="7">
    <location>
        <begin position="480"/>
        <end position="507"/>
    </location>
</feature>
<dbReference type="InterPro" id="IPR013087">
    <property type="entry name" value="Znf_C2H2_type"/>
</dbReference>
<dbReference type="OMA" id="NRELDIH"/>
<dbReference type="EMBL" id="LNIX01000005">
    <property type="protein sequence ID" value="OXA53944.1"/>
    <property type="molecule type" value="Genomic_DNA"/>
</dbReference>
<feature type="domain" description="C2H2-type" evidence="7">
    <location>
        <begin position="566"/>
        <end position="593"/>
    </location>
</feature>
<evidence type="ECO:0000256" key="6">
    <source>
        <dbReference type="SAM" id="MobiDB-lite"/>
    </source>
</evidence>
<dbReference type="PROSITE" id="PS50157">
    <property type="entry name" value="ZINC_FINGER_C2H2_2"/>
    <property type="match status" value="12"/>
</dbReference>
<protein>
    <submittedName>
        <fullName evidence="8">Zinc finger protein 26</fullName>
    </submittedName>
</protein>
<dbReference type="Pfam" id="PF00096">
    <property type="entry name" value="zf-C2H2"/>
    <property type="match status" value="5"/>
</dbReference>
<evidence type="ECO:0000313" key="9">
    <source>
        <dbReference type="Proteomes" id="UP000198287"/>
    </source>
</evidence>
<dbReference type="PANTHER" id="PTHR24408">
    <property type="entry name" value="ZINC FINGER PROTEIN"/>
    <property type="match status" value="1"/>
</dbReference>
<name>A0A226E9Z0_FOLCA</name>
<dbReference type="PROSITE" id="PS00028">
    <property type="entry name" value="ZINC_FINGER_C2H2_1"/>
    <property type="match status" value="10"/>
</dbReference>
<evidence type="ECO:0000259" key="7">
    <source>
        <dbReference type="PROSITE" id="PS50157"/>
    </source>
</evidence>
<feature type="region of interest" description="Disordered" evidence="6">
    <location>
        <begin position="266"/>
        <end position="338"/>
    </location>
</feature>
<evidence type="ECO:0000256" key="2">
    <source>
        <dbReference type="ARBA" id="ARBA00022737"/>
    </source>
</evidence>
<dbReference type="GO" id="GO:0008270">
    <property type="term" value="F:zinc ion binding"/>
    <property type="evidence" value="ECO:0007669"/>
    <property type="project" value="UniProtKB-KW"/>
</dbReference>
<evidence type="ECO:0000256" key="1">
    <source>
        <dbReference type="ARBA" id="ARBA00022723"/>
    </source>
</evidence>
<organism evidence="8 9">
    <name type="scientific">Folsomia candida</name>
    <name type="common">Springtail</name>
    <dbReference type="NCBI Taxonomy" id="158441"/>
    <lineage>
        <taxon>Eukaryota</taxon>
        <taxon>Metazoa</taxon>
        <taxon>Ecdysozoa</taxon>
        <taxon>Arthropoda</taxon>
        <taxon>Hexapoda</taxon>
        <taxon>Collembola</taxon>
        <taxon>Entomobryomorpha</taxon>
        <taxon>Isotomoidea</taxon>
        <taxon>Isotomidae</taxon>
        <taxon>Proisotominae</taxon>
        <taxon>Folsomia</taxon>
    </lineage>
</organism>
<comment type="caution">
    <text evidence="8">The sequence shown here is derived from an EMBL/GenBank/DDBJ whole genome shotgun (WGS) entry which is preliminary data.</text>
</comment>
<accession>A0A226E9Z0</accession>
<gene>
    <name evidence="8" type="ORF">Fcan01_11124</name>
</gene>
<feature type="domain" description="C2H2-type" evidence="7">
    <location>
        <begin position="812"/>
        <end position="840"/>
    </location>
</feature>
<dbReference type="GO" id="GO:0043565">
    <property type="term" value="F:sequence-specific DNA binding"/>
    <property type="evidence" value="ECO:0007669"/>
    <property type="project" value="TreeGrafter"/>
</dbReference>
<keyword evidence="9" id="KW-1185">Reference proteome</keyword>
<reference evidence="8 9" key="1">
    <citation type="submission" date="2015-12" db="EMBL/GenBank/DDBJ databases">
        <title>The genome of Folsomia candida.</title>
        <authorList>
            <person name="Faddeeva A."/>
            <person name="Derks M.F."/>
            <person name="Anvar Y."/>
            <person name="Smit S."/>
            <person name="Van Straalen N."/>
            <person name="Roelofs D."/>
        </authorList>
    </citation>
    <scope>NUCLEOTIDE SEQUENCE [LARGE SCALE GENOMIC DNA]</scope>
    <source>
        <strain evidence="8 9">VU population</strain>
        <tissue evidence="8">Whole body</tissue>
    </source>
</reference>
<feature type="domain" description="C2H2-type" evidence="7">
    <location>
        <begin position="841"/>
        <end position="866"/>
    </location>
</feature>
<sequence length="890" mass="101103">MSRTFIENMSNSINVQTTIKDKVQKLMEKRRHDLQHRRTQYVSALLGPLPFLTPQETSSLILLSTSNESDQVTDSTGQLYMMSSSKVCLICSLDLVQSPPFIDDEKNPGKIRISTLSKLLVSAGNRLNICTEIDGNENCDLCPVCAPVISEIEQVRGQIAVLEGKIGAKLGQIRETILSSRYVDDEVMQIREFILRVIGENEEKREYNFTGDEFPVKVEPELNYDNDLGRGEDDQFLPDDFTYSPPENLVESEDRIKLEDLEDDDSSFCITPHSQKRGRGRPKKYGKAVVPRKRKREDWPSPPPSQKQGSSKIPRKFQSRPLEPTRSSTRTRKTVLKPSQKLGKKMLTVSLTRLPKIRKPTPKPYKCSSCAQSFIAESALTRHLGRAHGIIPCPACPATFSSSKEKDDHVRSAHHAAAPFQCALCGNKFRRRNKLAIHMVVHHEIGEKTFSCGKCGKKFVLEENFNRHVTLHDLEQVKPIVCEVCDSRFEDEERLATHHETHHDAKSKYRCSYCGTGCTSKNNLNRHIRTHTREKPEKCDQCGETFMDRLTLERHVVREHVGTKSHTCHVCGQAFYLQADLRTHLYIHEGKLQVKCETCGEMLPNKNAHQAHRVKVHGEDPFVCEVCVTLLKGRQVKGHGTPQVGTRWKGLGEGIRNIYTLWGLKPLPDVSETEEYFRVFAHLLICKLPIYCCVKFWATQNSSSFSTFRPPSNKVKEVDFDLLEGNLTFVLLLKIYNVSKNDEKISEGDCAMLTVCHTLFFSTKDLKTHMTSHSDERPFPCPHCEKSFKTRSTRGQHVKHIHNANFVLKTPHKCVHCGKEYPRKSYLEGHVRSAHTGERPFVCTHAQCGKGFVLETMLTEHLKVAHGLGRVGKERLPRSKREVVGEEGGH</sequence>
<dbReference type="AlphaFoldDB" id="A0A226E9Z0"/>
<dbReference type="OrthoDB" id="654211at2759"/>
<evidence type="ECO:0000256" key="3">
    <source>
        <dbReference type="ARBA" id="ARBA00022771"/>
    </source>
</evidence>
<feature type="domain" description="C2H2-type" evidence="7">
    <location>
        <begin position="450"/>
        <end position="477"/>
    </location>
</feature>
<keyword evidence="2" id="KW-0677">Repeat</keyword>
<dbReference type="GO" id="GO:0005634">
    <property type="term" value="C:nucleus"/>
    <property type="evidence" value="ECO:0007669"/>
    <property type="project" value="TreeGrafter"/>
</dbReference>
<feature type="domain" description="C2H2-type" evidence="7">
    <location>
        <begin position="509"/>
        <end position="536"/>
    </location>
</feature>
<feature type="compositionally biased region" description="Basic residues" evidence="6">
    <location>
        <begin position="274"/>
        <end position="295"/>
    </location>
</feature>
<feature type="region of interest" description="Disordered" evidence="6">
    <location>
        <begin position="222"/>
        <end position="249"/>
    </location>
</feature>
<feature type="domain" description="C2H2-type" evidence="7">
    <location>
        <begin position="748"/>
        <end position="778"/>
    </location>
</feature>
<keyword evidence="3 5" id="KW-0863">Zinc-finger</keyword>
<dbReference type="InterPro" id="IPR036236">
    <property type="entry name" value="Znf_C2H2_sf"/>
</dbReference>
<feature type="domain" description="C2H2-type" evidence="7">
    <location>
        <begin position="391"/>
        <end position="419"/>
    </location>
</feature>
<evidence type="ECO:0000256" key="4">
    <source>
        <dbReference type="ARBA" id="ARBA00022833"/>
    </source>
</evidence>
<feature type="domain" description="C2H2-type" evidence="7">
    <location>
        <begin position="420"/>
        <end position="442"/>
    </location>
</feature>
<proteinExistence type="predicted"/>
<dbReference type="PANTHER" id="PTHR24408:SF58">
    <property type="entry name" value="TRANSCRIPTION FACTOR (TFIIIA), PUTATIVE (AFU_ORTHOLOGUE AFUA_1G05150)-RELATED"/>
    <property type="match status" value="1"/>
</dbReference>
<feature type="domain" description="C2H2-type" evidence="7">
    <location>
        <begin position="779"/>
        <end position="802"/>
    </location>
</feature>
<dbReference type="Proteomes" id="UP000198287">
    <property type="component" value="Unassembled WGS sequence"/>
</dbReference>
<evidence type="ECO:0000256" key="5">
    <source>
        <dbReference type="PROSITE-ProRule" id="PRU00042"/>
    </source>
</evidence>
<keyword evidence="4" id="KW-0862">Zinc</keyword>
<keyword evidence="1" id="KW-0479">Metal-binding</keyword>
<dbReference type="GO" id="GO:0000981">
    <property type="term" value="F:DNA-binding transcription factor activity, RNA polymerase II-specific"/>
    <property type="evidence" value="ECO:0007669"/>
    <property type="project" value="TreeGrafter"/>
</dbReference>
<feature type="domain" description="C2H2-type" evidence="7">
    <location>
        <begin position="537"/>
        <end position="565"/>
    </location>
</feature>
<evidence type="ECO:0000313" key="8">
    <source>
        <dbReference type="EMBL" id="OXA53944.1"/>
    </source>
</evidence>
<dbReference type="SMART" id="SM00355">
    <property type="entry name" value="ZnF_C2H2"/>
    <property type="match status" value="13"/>
</dbReference>